<dbReference type="OrthoDB" id="9792285at2"/>
<dbReference type="EMBL" id="VJVV01000004">
    <property type="protein sequence ID" value="TRO82311.1"/>
    <property type="molecule type" value="Genomic_DNA"/>
</dbReference>
<dbReference type="PANTHER" id="PTHR24104">
    <property type="entry name" value="E3 UBIQUITIN-PROTEIN LIGASE NHLRC1-RELATED"/>
    <property type="match status" value="1"/>
</dbReference>
<dbReference type="InterPro" id="IPR050952">
    <property type="entry name" value="TRIM-NHL_E3_ligases"/>
</dbReference>
<evidence type="ECO:0008006" key="3">
    <source>
        <dbReference type="Google" id="ProtNLM"/>
    </source>
</evidence>
<comment type="caution">
    <text evidence="1">The sequence shown here is derived from an EMBL/GenBank/DDBJ whole genome shotgun (WGS) entry which is preliminary data.</text>
</comment>
<dbReference type="RefSeq" id="WP_092057360.1">
    <property type="nucleotide sequence ID" value="NZ_FOJJ01000034.1"/>
</dbReference>
<reference evidence="1 2" key="1">
    <citation type="submission" date="2019-07" db="EMBL/GenBank/DDBJ databases">
        <title>Insights of Desulfuromonas acetexigens electromicrobiology.</title>
        <authorList>
            <person name="Katuri K."/>
            <person name="Sapireddy V."/>
            <person name="Shaw D.R."/>
            <person name="Saikaly P."/>
        </authorList>
    </citation>
    <scope>NUCLEOTIDE SEQUENCE [LARGE SCALE GENOMIC DNA]</scope>
    <source>
        <strain evidence="1 2">2873</strain>
    </source>
</reference>
<dbReference type="GO" id="GO:0061630">
    <property type="term" value="F:ubiquitin protein ligase activity"/>
    <property type="evidence" value="ECO:0007669"/>
    <property type="project" value="TreeGrafter"/>
</dbReference>
<dbReference type="AlphaFoldDB" id="A0A550JGL2"/>
<evidence type="ECO:0000313" key="2">
    <source>
        <dbReference type="Proteomes" id="UP000317155"/>
    </source>
</evidence>
<dbReference type="GO" id="GO:0000209">
    <property type="term" value="P:protein polyubiquitination"/>
    <property type="evidence" value="ECO:0007669"/>
    <property type="project" value="TreeGrafter"/>
</dbReference>
<sequence>MKYKIILALLVLLGAVPELKAETGPWNFLMQLPTRDSGLKLDRPVAIDVDSESRRYYVVDPVGGTLLSFDRDGKHLAAFNAGGALKQPVALAKGRSGALWVIERSTNQVLRVNPSEQQVQRFDLRYADGSLIFPARLAVDERGRLLVLDRMRGTVVRLDDNLKVETIFAAQSGGRGFVDFKIKANGIWALDGLAGKVYRFTDGAAPSVITLNRAMEFPNSLEIDQGGQLYVLDRHAGTVVVFGAQGDFRHELLGRGKRHGKLWYPAQLLFDWEGRLCVVDEGNSRVDIFNR</sequence>
<protein>
    <recommendedName>
        <fullName evidence="3">6-bladed beta-propeller</fullName>
    </recommendedName>
</protein>
<accession>A0A550JGL2</accession>
<gene>
    <name evidence="1" type="ORF">FL622_06965</name>
</gene>
<name>A0A550JGL2_9BACT</name>
<keyword evidence="2" id="KW-1185">Reference proteome</keyword>
<evidence type="ECO:0000313" key="1">
    <source>
        <dbReference type="EMBL" id="TRO82311.1"/>
    </source>
</evidence>
<dbReference type="GO" id="GO:0008270">
    <property type="term" value="F:zinc ion binding"/>
    <property type="evidence" value="ECO:0007669"/>
    <property type="project" value="UniProtKB-KW"/>
</dbReference>
<dbReference type="InterPro" id="IPR011042">
    <property type="entry name" value="6-blade_b-propeller_TolB-like"/>
</dbReference>
<dbReference type="Gene3D" id="2.120.10.30">
    <property type="entry name" value="TolB, C-terminal domain"/>
    <property type="match status" value="2"/>
</dbReference>
<dbReference type="Proteomes" id="UP000317155">
    <property type="component" value="Unassembled WGS sequence"/>
</dbReference>
<dbReference type="SUPFAM" id="SSF101898">
    <property type="entry name" value="NHL repeat"/>
    <property type="match status" value="1"/>
</dbReference>
<organism evidence="1 2">
    <name type="scientific">Trichloromonas acetexigens</name>
    <dbReference type="NCBI Taxonomy" id="38815"/>
    <lineage>
        <taxon>Bacteria</taxon>
        <taxon>Pseudomonadati</taxon>
        <taxon>Thermodesulfobacteriota</taxon>
        <taxon>Desulfuromonadia</taxon>
        <taxon>Desulfuromonadales</taxon>
        <taxon>Trichloromonadaceae</taxon>
        <taxon>Trichloromonas</taxon>
    </lineage>
</organism>
<dbReference type="GO" id="GO:0043161">
    <property type="term" value="P:proteasome-mediated ubiquitin-dependent protein catabolic process"/>
    <property type="evidence" value="ECO:0007669"/>
    <property type="project" value="TreeGrafter"/>
</dbReference>
<dbReference type="PANTHER" id="PTHR24104:SF25">
    <property type="entry name" value="PROTEIN LIN-41"/>
    <property type="match status" value="1"/>
</dbReference>
<proteinExistence type="predicted"/>